<feature type="transmembrane region" description="Helical" evidence="1">
    <location>
        <begin position="148"/>
        <end position="167"/>
    </location>
</feature>
<dbReference type="RefSeq" id="WP_260103673.1">
    <property type="nucleotide sequence ID" value="NZ_JALXSQ010000002.1"/>
</dbReference>
<accession>A0ABT2HUE5</accession>
<feature type="transmembrane region" description="Helical" evidence="1">
    <location>
        <begin position="402"/>
        <end position="425"/>
    </location>
</feature>
<evidence type="ECO:0000256" key="1">
    <source>
        <dbReference type="SAM" id="Phobius"/>
    </source>
</evidence>
<dbReference type="Pfam" id="PF01757">
    <property type="entry name" value="Acyl_transf_3"/>
    <property type="match status" value="1"/>
</dbReference>
<gene>
    <name evidence="3" type="ORF">M3D15_01065</name>
</gene>
<feature type="transmembrane region" description="Helical" evidence="1">
    <location>
        <begin position="260"/>
        <end position="281"/>
    </location>
</feature>
<proteinExistence type="predicted"/>
<dbReference type="EMBL" id="JALXSQ010000002">
    <property type="protein sequence ID" value="MCT2041936.1"/>
    <property type="molecule type" value="Genomic_DNA"/>
</dbReference>
<feature type="transmembrane region" description="Helical" evidence="1">
    <location>
        <begin position="174"/>
        <end position="193"/>
    </location>
</feature>
<feature type="transmembrane region" description="Helical" evidence="1">
    <location>
        <begin position="376"/>
        <end position="396"/>
    </location>
</feature>
<sequence>MSAAASPAPTSLSERMPAGRDLSVDLARALCLPFVVLLHALQMGVGGDPLRASNALADNEVLAWGTWAFMIMPTFFIAGGFANTLSWRRMRERGEGWGDYIRSRALRLLLPTALAIAAIFACTAALTAGGMDAELLRTVGVRLAEPLWFIPIYAACSFCIPLMTRLYDRSPAGVLVTLAGVTAVVDAAVRLGLPWLAPLNWLAVWLVAQQLGATLGDGTTQRLGPVRLGLVAAGSYAGMLALWHFGGYSNDMLDNLNPPTLMILGLTLAQWSTFALAQPALRKLMQRPSMLAVIAVLGMRGMRLYLWHTFAMLVLIAAQLVLGLPFPEPGNGEWWSTRWLWLASLIVLLVVICCIPTRGVDLSKTARRGHMHPAEAVIAGIMGAAGVAVVLLGGYLPLGRAAIGLGMLAGAVAWLLSGGLAFTAVRPSAHAAEEATGAHAAGVTTRRG</sequence>
<keyword evidence="4" id="KW-1185">Reference proteome</keyword>
<feature type="transmembrane region" description="Helical" evidence="1">
    <location>
        <begin position="108"/>
        <end position="128"/>
    </location>
</feature>
<evidence type="ECO:0000259" key="2">
    <source>
        <dbReference type="Pfam" id="PF01757"/>
    </source>
</evidence>
<evidence type="ECO:0000313" key="3">
    <source>
        <dbReference type="EMBL" id="MCT2041936.1"/>
    </source>
</evidence>
<dbReference type="GO" id="GO:0016746">
    <property type="term" value="F:acyltransferase activity"/>
    <property type="evidence" value="ECO:0007669"/>
    <property type="project" value="UniProtKB-KW"/>
</dbReference>
<keyword evidence="3" id="KW-0808">Transferase</keyword>
<feature type="transmembrane region" description="Helical" evidence="1">
    <location>
        <begin position="228"/>
        <end position="248"/>
    </location>
</feature>
<feature type="domain" description="Acyltransferase 3" evidence="2">
    <location>
        <begin position="22"/>
        <end position="355"/>
    </location>
</feature>
<keyword evidence="1" id="KW-0812">Transmembrane</keyword>
<feature type="transmembrane region" description="Helical" evidence="1">
    <location>
        <begin position="338"/>
        <end position="355"/>
    </location>
</feature>
<keyword evidence="1" id="KW-0472">Membrane</keyword>
<dbReference type="Proteomes" id="UP001525379">
    <property type="component" value="Unassembled WGS sequence"/>
</dbReference>
<protein>
    <submittedName>
        <fullName evidence="3">Acyltransferase</fullName>
    </submittedName>
</protein>
<name>A0ABT2HUE5_9MICO</name>
<reference evidence="3 4" key="1">
    <citation type="submission" date="2022-04" db="EMBL/GenBank/DDBJ databases">
        <title>Human microbiome associated bacterial genomes.</title>
        <authorList>
            <person name="Sandstrom S."/>
            <person name="Salamzade R."/>
            <person name="Kalan L.R."/>
        </authorList>
    </citation>
    <scope>NUCLEOTIDE SEQUENCE [LARGE SCALE GENOMIC DNA]</scope>
    <source>
        <strain evidence="4">p3-SID1799</strain>
    </source>
</reference>
<keyword evidence="1" id="KW-1133">Transmembrane helix</keyword>
<feature type="transmembrane region" description="Helical" evidence="1">
    <location>
        <begin position="199"/>
        <end position="216"/>
    </location>
</feature>
<comment type="caution">
    <text evidence="3">The sequence shown here is derived from an EMBL/GenBank/DDBJ whole genome shotgun (WGS) entry which is preliminary data.</text>
</comment>
<evidence type="ECO:0000313" key="4">
    <source>
        <dbReference type="Proteomes" id="UP001525379"/>
    </source>
</evidence>
<feature type="transmembrane region" description="Helical" evidence="1">
    <location>
        <begin position="61"/>
        <end position="87"/>
    </location>
</feature>
<keyword evidence="3" id="KW-0012">Acyltransferase</keyword>
<organism evidence="3 4">
    <name type="scientific">Pseudoclavibacter albus</name>
    <dbReference type="NCBI Taxonomy" id="272241"/>
    <lineage>
        <taxon>Bacteria</taxon>
        <taxon>Bacillati</taxon>
        <taxon>Actinomycetota</taxon>
        <taxon>Actinomycetes</taxon>
        <taxon>Micrococcales</taxon>
        <taxon>Microbacteriaceae</taxon>
        <taxon>Pseudoclavibacter</taxon>
    </lineage>
</organism>
<dbReference type="InterPro" id="IPR002656">
    <property type="entry name" value="Acyl_transf_3_dom"/>
</dbReference>
<feature type="transmembrane region" description="Helical" evidence="1">
    <location>
        <begin position="304"/>
        <end position="326"/>
    </location>
</feature>